<feature type="domain" description="F-box" evidence="1">
    <location>
        <begin position="136"/>
        <end position="183"/>
    </location>
</feature>
<dbReference type="PROSITE" id="PS50181">
    <property type="entry name" value="FBOX"/>
    <property type="match status" value="1"/>
</dbReference>
<accession>A0AAD5KE21</accession>
<gene>
    <name evidence="2" type="ORF">BDA99DRAFT_603734</name>
</gene>
<organism evidence="2 3">
    <name type="scientific">Phascolomyces articulosus</name>
    <dbReference type="NCBI Taxonomy" id="60185"/>
    <lineage>
        <taxon>Eukaryota</taxon>
        <taxon>Fungi</taxon>
        <taxon>Fungi incertae sedis</taxon>
        <taxon>Mucoromycota</taxon>
        <taxon>Mucoromycotina</taxon>
        <taxon>Mucoromycetes</taxon>
        <taxon>Mucorales</taxon>
        <taxon>Lichtheimiaceae</taxon>
        <taxon>Phascolomyces</taxon>
    </lineage>
</organism>
<dbReference type="AlphaFoldDB" id="A0AAD5KE21"/>
<name>A0AAD5KE21_9FUNG</name>
<reference evidence="2" key="2">
    <citation type="submission" date="2023-02" db="EMBL/GenBank/DDBJ databases">
        <authorList>
            <consortium name="DOE Joint Genome Institute"/>
            <person name="Mondo S.J."/>
            <person name="Chang Y."/>
            <person name="Wang Y."/>
            <person name="Ahrendt S."/>
            <person name="Andreopoulos W."/>
            <person name="Barry K."/>
            <person name="Beard J."/>
            <person name="Benny G.L."/>
            <person name="Blankenship S."/>
            <person name="Bonito G."/>
            <person name="Cuomo C."/>
            <person name="Desiro A."/>
            <person name="Gervers K.A."/>
            <person name="Hundley H."/>
            <person name="Kuo A."/>
            <person name="LaButti K."/>
            <person name="Lang B.F."/>
            <person name="Lipzen A."/>
            <person name="O'Donnell K."/>
            <person name="Pangilinan J."/>
            <person name="Reynolds N."/>
            <person name="Sandor L."/>
            <person name="Smith M.W."/>
            <person name="Tsang A."/>
            <person name="Grigoriev I.V."/>
            <person name="Stajich J.E."/>
            <person name="Spatafora J.W."/>
        </authorList>
    </citation>
    <scope>NUCLEOTIDE SEQUENCE</scope>
    <source>
        <strain evidence="2">RSA 2281</strain>
    </source>
</reference>
<sequence>MYKPKTIILSYPRVSSSSLVENNTTADDTTENNELTSVAQQNQINNQSTTVISALYDALQNTNDVPLSIYNQGVTTLPIDHPHYYKQFKKQDIEGTVFTEDKYDTSSPKHQENTNTTLRQKQMKYIERGIINKSNRLYELSLPYDILNIVFGNLEKLNLLQCIDACATWRNFILNWLGFWEKINSEYSQINISTIDLLIRRKTRLLTKLAVSIPSIRCVEFINCNIPYRRLYGRVLLAFPYATHISIHQEENKKRQPPTVEYMQPLTLSGLLNCHREYIGNGVLKSCPHLLNLVVADNAEIPKTYVSGNNFHDFEDGALSFSNDNDTDDKEEQKTTFAGLLRLIIMGEKFYLQNDTSALLCKHTHKTLELLYLRCRLEPFFGEQAFYQLGKYHWPRLREIHLSTSLTHSASSEKATKVLVKLFSRCPALEAITVNSFSIPGLYRLCVDDSVLDSIARNCHLTRHLHILGDRCHGRYGRYFTTKGALQFSTKGGNRLEDLEMDIPRNILEPLSKI</sequence>
<reference evidence="2" key="1">
    <citation type="journal article" date="2022" name="IScience">
        <title>Evolution of zygomycete secretomes and the origins of terrestrial fungal ecologies.</title>
        <authorList>
            <person name="Chang Y."/>
            <person name="Wang Y."/>
            <person name="Mondo S."/>
            <person name="Ahrendt S."/>
            <person name="Andreopoulos W."/>
            <person name="Barry K."/>
            <person name="Beard J."/>
            <person name="Benny G.L."/>
            <person name="Blankenship S."/>
            <person name="Bonito G."/>
            <person name="Cuomo C."/>
            <person name="Desiro A."/>
            <person name="Gervers K.A."/>
            <person name="Hundley H."/>
            <person name="Kuo A."/>
            <person name="LaButti K."/>
            <person name="Lang B.F."/>
            <person name="Lipzen A."/>
            <person name="O'Donnell K."/>
            <person name="Pangilinan J."/>
            <person name="Reynolds N."/>
            <person name="Sandor L."/>
            <person name="Smith M.E."/>
            <person name="Tsang A."/>
            <person name="Grigoriev I.V."/>
            <person name="Stajich J.E."/>
            <person name="Spatafora J.W."/>
        </authorList>
    </citation>
    <scope>NUCLEOTIDE SEQUENCE</scope>
    <source>
        <strain evidence="2">RSA 2281</strain>
    </source>
</reference>
<dbReference type="Gene3D" id="3.80.10.10">
    <property type="entry name" value="Ribonuclease Inhibitor"/>
    <property type="match status" value="1"/>
</dbReference>
<evidence type="ECO:0000313" key="2">
    <source>
        <dbReference type="EMBL" id="KAI9268243.1"/>
    </source>
</evidence>
<evidence type="ECO:0000259" key="1">
    <source>
        <dbReference type="PROSITE" id="PS50181"/>
    </source>
</evidence>
<dbReference type="EMBL" id="JAIXMP010000009">
    <property type="protein sequence ID" value="KAI9268243.1"/>
    <property type="molecule type" value="Genomic_DNA"/>
</dbReference>
<dbReference type="Proteomes" id="UP001209540">
    <property type="component" value="Unassembled WGS sequence"/>
</dbReference>
<dbReference type="InterPro" id="IPR001810">
    <property type="entry name" value="F-box_dom"/>
</dbReference>
<comment type="caution">
    <text evidence="2">The sequence shown here is derived from an EMBL/GenBank/DDBJ whole genome shotgun (WGS) entry which is preliminary data.</text>
</comment>
<evidence type="ECO:0000313" key="3">
    <source>
        <dbReference type="Proteomes" id="UP001209540"/>
    </source>
</evidence>
<proteinExistence type="predicted"/>
<dbReference type="InterPro" id="IPR032675">
    <property type="entry name" value="LRR_dom_sf"/>
</dbReference>
<protein>
    <recommendedName>
        <fullName evidence="1">F-box domain-containing protein</fullName>
    </recommendedName>
</protein>
<keyword evidence="3" id="KW-1185">Reference proteome</keyword>